<gene>
    <name evidence="4" type="ORF">H103_06994</name>
</gene>
<evidence type="ECO:0000256" key="1">
    <source>
        <dbReference type="ARBA" id="ARBA00007177"/>
    </source>
</evidence>
<organism evidence="4">
    <name type="scientific">Trichophyton rubrum CBS 288.86</name>
    <dbReference type="NCBI Taxonomy" id="1215330"/>
    <lineage>
        <taxon>Eukaryota</taxon>
        <taxon>Fungi</taxon>
        <taxon>Dikarya</taxon>
        <taxon>Ascomycota</taxon>
        <taxon>Pezizomycotina</taxon>
        <taxon>Eurotiomycetes</taxon>
        <taxon>Eurotiomycetidae</taxon>
        <taxon>Onygenales</taxon>
        <taxon>Arthrodermataceae</taxon>
        <taxon>Trichophyton</taxon>
    </lineage>
</organism>
<dbReference type="Pfam" id="PF01774">
    <property type="entry name" value="UreD"/>
    <property type="match status" value="1"/>
</dbReference>
<feature type="compositionally biased region" description="Low complexity" evidence="3">
    <location>
        <begin position="263"/>
        <end position="272"/>
    </location>
</feature>
<reference evidence="4" key="1">
    <citation type="submission" date="2014-02" db="EMBL/GenBank/DDBJ databases">
        <title>The Genome Sequence of Trichophyton rubrum (morphotype fischeri) CBS 288.86.</title>
        <authorList>
            <consortium name="The Broad Institute Genomics Platform"/>
            <person name="Cuomo C.A."/>
            <person name="White T.C."/>
            <person name="Graser Y."/>
            <person name="Martinez-Rossi N."/>
            <person name="Heitman J."/>
            <person name="Young S.K."/>
            <person name="Zeng Q."/>
            <person name="Gargeya S."/>
            <person name="Abouelleil A."/>
            <person name="Alvarado L."/>
            <person name="Chapman S.B."/>
            <person name="Gainer-Dewar J."/>
            <person name="Goldberg J."/>
            <person name="Griggs A."/>
            <person name="Gujja S."/>
            <person name="Hansen M."/>
            <person name="Howarth C."/>
            <person name="Imamovic A."/>
            <person name="Larimer J."/>
            <person name="Martinez D."/>
            <person name="Murphy C."/>
            <person name="Pearson M.D."/>
            <person name="Persinoti G."/>
            <person name="Poon T."/>
            <person name="Priest M."/>
            <person name="Roberts A.D."/>
            <person name="Saif S."/>
            <person name="Shea T.D."/>
            <person name="Sykes S.N."/>
            <person name="Wortman J."/>
            <person name="Nusbaum C."/>
            <person name="Birren B."/>
        </authorList>
    </citation>
    <scope>NUCLEOTIDE SEQUENCE [LARGE SCALE GENOMIC DNA]</scope>
    <source>
        <strain evidence="4">CBS 288.86</strain>
    </source>
</reference>
<accession>A0A022VTK9</accession>
<evidence type="ECO:0000256" key="2">
    <source>
        <dbReference type="ARBA" id="ARBA00023186"/>
    </source>
</evidence>
<dbReference type="HOGENOM" id="CLU_021703_2_0_1"/>
<comment type="similarity">
    <text evidence="1">Belongs to the UreD family.</text>
</comment>
<protein>
    <recommendedName>
        <fullName evidence="5">Urease accessory protein UreD</fullName>
    </recommendedName>
</protein>
<evidence type="ECO:0000256" key="3">
    <source>
        <dbReference type="SAM" id="MobiDB-lite"/>
    </source>
</evidence>
<sequence>MPILNSPFAPSAFANSSGRGEVVLTVLPPAIPSLSTVSYNYPLKLLSRTPEGELKSRYPATATPPLHLYLLTYGGGLLPGDHIDVSVTVKPRGRLVVTTPQGSTKIYKTEAQGGRKRPIPKTDNDRSKQTLKVQLGRESGLCLLPDPSAPFADSRYDQFQTFTLLHGDHSKAAGSSQGDQGVTKPAHKGSLCVLDWVTEGRSARGENWSFDSWTGRNEIWLEDCKTGKKRLLLRDAVILNNETAAQKQLDASDPDISAESYMSSTQSQTSVRSRAHPHGVLGTLIIHGPLFESLADFFMEAFISQPRIGGQNWSSSSTYYPTHTNEHVNNNQKYDDHNDTTEPAEMRHGNVTWTAARVRNGFVLVKFGAPDFENARDWLSHMLRAEGSIQREFGEEALGSL</sequence>
<evidence type="ECO:0008006" key="5">
    <source>
        <dbReference type="Google" id="ProtNLM"/>
    </source>
</evidence>
<dbReference type="InterPro" id="IPR002669">
    <property type="entry name" value="UreD"/>
</dbReference>
<dbReference type="OrthoDB" id="5550464at2759"/>
<evidence type="ECO:0000313" key="4">
    <source>
        <dbReference type="EMBL" id="EZF49415.1"/>
    </source>
</evidence>
<dbReference type="Proteomes" id="UP000023758">
    <property type="component" value="Unassembled WGS sequence"/>
</dbReference>
<feature type="region of interest" description="Disordered" evidence="3">
    <location>
        <begin position="108"/>
        <end position="129"/>
    </location>
</feature>
<proteinExistence type="inferred from homology"/>
<dbReference type="PANTHER" id="PTHR33643:SF1">
    <property type="entry name" value="UREASE ACCESSORY PROTEIN D"/>
    <property type="match status" value="1"/>
</dbReference>
<name>A0A022VTK9_TRIRU</name>
<dbReference type="AlphaFoldDB" id="A0A022VTK9"/>
<keyword evidence="2" id="KW-0143">Chaperone</keyword>
<dbReference type="EMBL" id="KK207902">
    <property type="protein sequence ID" value="EZF49415.1"/>
    <property type="molecule type" value="Genomic_DNA"/>
</dbReference>
<dbReference type="PANTHER" id="PTHR33643">
    <property type="entry name" value="UREASE ACCESSORY PROTEIN D"/>
    <property type="match status" value="1"/>
</dbReference>
<dbReference type="GO" id="GO:0016151">
    <property type="term" value="F:nickel cation binding"/>
    <property type="evidence" value="ECO:0007669"/>
    <property type="project" value="InterPro"/>
</dbReference>
<feature type="region of interest" description="Disordered" evidence="3">
    <location>
        <begin position="250"/>
        <end position="274"/>
    </location>
</feature>